<keyword evidence="2" id="KW-1185">Reference proteome</keyword>
<sequence>MIADRGYDSDHIRKTMEVRDVLQGIPVRKTRKLRVAVDARRAVLQQAEKRRVARRYDKNADSFLGFIDITNRF</sequence>
<accession>A0A1G9NDH2</accession>
<dbReference type="EMBL" id="FNGE01000029">
    <property type="protein sequence ID" value="SDL84502.1"/>
    <property type="molecule type" value="Genomic_DNA"/>
</dbReference>
<organism evidence="1 2">
    <name type="scientific">Paracoccus chinensis</name>
    <dbReference type="NCBI Taxonomy" id="525640"/>
    <lineage>
        <taxon>Bacteria</taxon>
        <taxon>Pseudomonadati</taxon>
        <taxon>Pseudomonadota</taxon>
        <taxon>Alphaproteobacteria</taxon>
        <taxon>Rhodobacterales</taxon>
        <taxon>Paracoccaceae</taxon>
        <taxon>Paracoccus</taxon>
    </lineage>
</organism>
<dbReference type="AlphaFoldDB" id="A0A1G9NDH2"/>
<name>A0A1G9NDH2_9RHOB</name>
<proteinExistence type="predicted"/>
<gene>
    <name evidence="1" type="ORF">SAMN04487971_12913</name>
</gene>
<protein>
    <recommendedName>
        <fullName evidence="3">Transposase DDE domain-containing protein</fullName>
    </recommendedName>
</protein>
<evidence type="ECO:0000313" key="2">
    <source>
        <dbReference type="Proteomes" id="UP000199555"/>
    </source>
</evidence>
<reference evidence="2" key="1">
    <citation type="submission" date="2016-10" db="EMBL/GenBank/DDBJ databases">
        <authorList>
            <person name="Varghese N."/>
            <person name="Submissions S."/>
        </authorList>
    </citation>
    <scope>NUCLEOTIDE SEQUENCE [LARGE SCALE GENOMIC DNA]</scope>
    <source>
        <strain evidence="2">CGMCC 1.7655</strain>
    </source>
</reference>
<dbReference type="Proteomes" id="UP000199555">
    <property type="component" value="Unassembled WGS sequence"/>
</dbReference>
<dbReference type="STRING" id="525640.SAMN04487971_12913"/>
<evidence type="ECO:0008006" key="3">
    <source>
        <dbReference type="Google" id="ProtNLM"/>
    </source>
</evidence>
<evidence type="ECO:0000313" key="1">
    <source>
        <dbReference type="EMBL" id="SDL84502.1"/>
    </source>
</evidence>